<keyword evidence="5" id="KW-0479">Metal-binding</keyword>
<evidence type="ECO:0000313" key="15">
    <source>
        <dbReference type="Proteomes" id="UP000054144"/>
    </source>
</evidence>
<proteinExistence type="inferred from homology"/>
<dbReference type="GO" id="GO:0046872">
    <property type="term" value="F:metal ion binding"/>
    <property type="evidence" value="ECO:0007669"/>
    <property type="project" value="UniProtKB-KW"/>
</dbReference>
<dbReference type="InterPro" id="IPR006046">
    <property type="entry name" value="Alpha_amylase"/>
</dbReference>
<feature type="domain" description="Glycosyl hydrolase family 13 catalytic" evidence="13">
    <location>
        <begin position="10"/>
        <end position="353"/>
    </location>
</feature>
<dbReference type="SUPFAM" id="SSF51445">
    <property type="entry name" value="(Trans)glycosidases"/>
    <property type="match status" value="1"/>
</dbReference>
<dbReference type="GO" id="GO:0005975">
    <property type="term" value="P:carbohydrate metabolic process"/>
    <property type="evidence" value="ECO:0007669"/>
    <property type="project" value="InterPro"/>
</dbReference>
<dbReference type="InterPro" id="IPR017853">
    <property type="entry name" value="GH"/>
</dbReference>
<dbReference type="InterPro" id="IPR013780">
    <property type="entry name" value="Glyco_hydro_b"/>
</dbReference>
<accession>A0A0D7ADK8</accession>
<organism evidence="14 15">
    <name type="scientific">Fistulina hepatica ATCC 64428</name>
    <dbReference type="NCBI Taxonomy" id="1128425"/>
    <lineage>
        <taxon>Eukaryota</taxon>
        <taxon>Fungi</taxon>
        <taxon>Dikarya</taxon>
        <taxon>Basidiomycota</taxon>
        <taxon>Agaricomycotina</taxon>
        <taxon>Agaricomycetes</taxon>
        <taxon>Agaricomycetidae</taxon>
        <taxon>Agaricales</taxon>
        <taxon>Fistulinaceae</taxon>
        <taxon>Fistulina</taxon>
    </lineage>
</organism>
<evidence type="ECO:0000313" key="14">
    <source>
        <dbReference type="EMBL" id="KIY48489.1"/>
    </source>
</evidence>
<evidence type="ECO:0000256" key="6">
    <source>
        <dbReference type="ARBA" id="ARBA00022801"/>
    </source>
</evidence>
<evidence type="ECO:0000256" key="7">
    <source>
        <dbReference type="ARBA" id="ARBA00022837"/>
    </source>
</evidence>
<name>A0A0D7ADK8_9AGAR</name>
<keyword evidence="15" id="KW-1185">Reference proteome</keyword>
<dbReference type="Gene3D" id="3.20.20.80">
    <property type="entry name" value="Glycosidases"/>
    <property type="match status" value="1"/>
</dbReference>
<dbReference type="GO" id="GO:0004556">
    <property type="term" value="F:alpha-amylase activity"/>
    <property type="evidence" value="ECO:0007669"/>
    <property type="project" value="UniProtKB-UniRule"/>
</dbReference>
<keyword evidence="8 11" id="KW-0119">Carbohydrate metabolism</keyword>
<dbReference type="SMART" id="SM00632">
    <property type="entry name" value="Aamy_C"/>
    <property type="match status" value="1"/>
</dbReference>
<evidence type="ECO:0000256" key="2">
    <source>
        <dbReference type="ARBA" id="ARBA00001913"/>
    </source>
</evidence>
<comment type="similarity">
    <text evidence="3 10">Belongs to the glycosyl hydrolase 13 family.</text>
</comment>
<keyword evidence="6 11" id="KW-0378">Hydrolase</keyword>
<evidence type="ECO:0000256" key="1">
    <source>
        <dbReference type="ARBA" id="ARBA00000548"/>
    </source>
</evidence>
<dbReference type="PANTHER" id="PTHR43447">
    <property type="entry name" value="ALPHA-AMYLASE"/>
    <property type="match status" value="1"/>
</dbReference>
<dbReference type="CDD" id="cd11317">
    <property type="entry name" value="AmyAc_bac_euk_AmyA"/>
    <property type="match status" value="1"/>
</dbReference>
<comment type="cofactor">
    <cofactor evidence="2">
        <name>Ca(2+)</name>
        <dbReference type="ChEBI" id="CHEBI:29108"/>
    </cofactor>
</comment>
<dbReference type="AlphaFoldDB" id="A0A0D7ADK8"/>
<dbReference type="Proteomes" id="UP000054144">
    <property type="component" value="Unassembled WGS sequence"/>
</dbReference>
<evidence type="ECO:0000256" key="8">
    <source>
        <dbReference type="ARBA" id="ARBA00023277"/>
    </source>
</evidence>
<evidence type="ECO:0000256" key="5">
    <source>
        <dbReference type="ARBA" id="ARBA00022723"/>
    </source>
</evidence>
<gene>
    <name evidence="14" type="ORF">FISHEDRAFT_20878</name>
</gene>
<evidence type="ECO:0000256" key="3">
    <source>
        <dbReference type="ARBA" id="ARBA00008061"/>
    </source>
</evidence>
<keyword evidence="7" id="KW-0106">Calcium</keyword>
<dbReference type="SUPFAM" id="SSF51011">
    <property type="entry name" value="Glycosyl hydrolase domain"/>
    <property type="match status" value="1"/>
</dbReference>
<dbReference type="SMART" id="SM00642">
    <property type="entry name" value="Aamy"/>
    <property type="match status" value="1"/>
</dbReference>
<evidence type="ECO:0000256" key="9">
    <source>
        <dbReference type="ARBA" id="ARBA00023295"/>
    </source>
</evidence>
<keyword evidence="9 11" id="KW-0326">Glycosidase</keyword>
<sequence length="447" mass="48266">ARATSMNEGDVIIQMFQWSWDSVAAECTNFIGPAGYGYVQVSPAQEALSGDEWWTDYQSISYKLINRHGDSDSFKSMVDTCHEAGVRVLSDVILNHMAGFDNGTGTAGDTFTHYNYTEYNSTDFHYCGTTDDAILDWSNATQIRLCQLENLADLDTEADNVQTKLAAQLDEFINLGVDGFRLDAAKHIYPSSIETILGKVSGSYSYITQEVDFDTGGDGVWPSEYIDIGQVNAFEWAYYGLTAFLADGLTAYENVDTIGWNLTSSQANTFVVNHDTERDNTTLTYRDPSYTIAHVLMLAHPYGRPTVLSSYTFDDTNAGPPNNGTGECTGNGGEDDWLCQHRYQAIAGMVPWRLAAGNESMTNWTSASSQQIAFGRGSVGFVAINNASSEWSTTFSTSLAAGTYCDVITGGSNSSGCAGTEITVGSDGTFSASVPAIGALAIYTGST</sequence>
<evidence type="ECO:0000256" key="11">
    <source>
        <dbReference type="RuleBase" id="RU361134"/>
    </source>
</evidence>
<dbReference type="InterPro" id="IPR006047">
    <property type="entry name" value="GH13_cat_dom"/>
</dbReference>
<dbReference type="EMBL" id="KN881833">
    <property type="protein sequence ID" value="KIY48489.1"/>
    <property type="molecule type" value="Genomic_DNA"/>
</dbReference>
<dbReference type="EC" id="3.2.1.1" evidence="4 11"/>
<dbReference type="PRINTS" id="PR00110">
    <property type="entry name" value="ALPHAAMYLASE"/>
</dbReference>
<dbReference type="OrthoDB" id="550577at2759"/>
<reference evidence="14 15" key="1">
    <citation type="journal article" date="2015" name="Fungal Genet. Biol.">
        <title>Evolution of novel wood decay mechanisms in Agaricales revealed by the genome sequences of Fistulina hepatica and Cylindrobasidium torrendii.</title>
        <authorList>
            <person name="Floudas D."/>
            <person name="Held B.W."/>
            <person name="Riley R."/>
            <person name="Nagy L.G."/>
            <person name="Koehler G."/>
            <person name="Ransdell A.S."/>
            <person name="Younus H."/>
            <person name="Chow J."/>
            <person name="Chiniquy J."/>
            <person name="Lipzen A."/>
            <person name="Tritt A."/>
            <person name="Sun H."/>
            <person name="Haridas S."/>
            <person name="LaButti K."/>
            <person name="Ohm R.A."/>
            <person name="Kues U."/>
            <person name="Blanchette R.A."/>
            <person name="Grigoriev I.V."/>
            <person name="Minto R.E."/>
            <person name="Hibbett D.S."/>
        </authorList>
    </citation>
    <scope>NUCLEOTIDE SEQUENCE [LARGE SCALE GENOMIC DNA]</scope>
    <source>
        <strain evidence="14 15">ATCC 64428</strain>
    </source>
</reference>
<evidence type="ECO:0000259" key="13">
    <source>
        <dbReference type="SMART" id="SM00642"/>
    </source>
</evidence>
<dbReference type="InterPro" id="IPR006048">
    <property type="entry name" value="A-amylase/branching_C"/>
</dbReference>
<evidence type="ECO:0000259" key="12">
    <source>
        <dbReference type="SMART" id="SM00632"/>
    </source>
</evidence>
<feature type="non-terminal residue" evidence="14">
    <location>
        <position position="447"/>
    </location>
</feature>
<protein>
    <recommendedName>
        <fullName evidence="4 11">Alpha-amylase</fullName>
        <ecNumber evidence="4 11">3.2.1.1</ecNumber>
    </recommendedName>
</protein>
<evidence type="ECO:0000256" key="10">
    <source>
        <dbReference type="RuleBase" id="RU003615"/>
    </source>
</evidence>
<dbReference type="Pfam" id="PF02806">
    <property type="entry name" value="Alpha-amylase_C"/>
    <property type="match status" value="1"/>
</dbReference>
<dbReference type="Gene3D" id="2.60.40.1180">
    <property type="entry name" value="Golgi alpha-mannosidase II"/>
    <property type="match status" value="1"/>
</dbReference>
<dbReference type="InterPro" id="IPR031319">
    <property type="entry name" value="A-amylase_C"/>
</dbReference>
<feature type="domain" description="Alpha-amylase C-terminal" evidence="12">
    <location>
        <begin position="362"/>
        <end position="447"/>
    </location>
</feature>
<comment type="catalytic activity">
    <reaction evidence="1 11">
        <text>Endohydrolysis of (1-&gt;4)-alpha-D-glucosidic linkages in polysaccharides containing three or more (1-&gt;4)-alpha-linked D-glucose units.</text>
        <dbReference type="EC" id="3.2.1.1"/>
    </reaction>
</comment>
<dbReference type="Pfam" id="PF00128">
    <property type="entry name" value="Alpha-amylase"/>
    <property type="match status" value="1"/>
</dbReference>
<evidence type="ECO:0000256" key="4">
    <source>
        <dbReference type="ARBA" id="ARBA00012595"/>
    </source>
</evidence>
<feature type="non-terminal residue" evidence="14">
    <location>
        <position position="1"/>
    </location>
</feature>